<dbReference type="GO" id="GO:0006284">
    <property type="term" value="P:base-excision repair"/>
    <property type="evidence" value="ECO:0007669"/>
    <property type="project" value="InterPro"/>
</dbReference>
<dbReference type="Gene3D" id="1.10.340.30">
    <property type="entry name" value="Hypothetical protein, domain 2"/>
    <property type="match status" value="1"/>
</dbReference>
<dbReference type="EMBL" id="BARU01040138">
    <property type="protein sequence ID" value="GAH88353.1"/>
    <property type="molecule type" value="Genomic_DNA"/>
</dbReference>
<dbReference type="GO" id="GO:0008725">
    <property type="term" value="F:DNA-3-methyladenine glycosylase activity"/>
    <property type="evidence" value="ECO:0007669"/>
    <property type="project" value="InterPro"/>
</dbReference>
<dbReference type="SUPFAM" id="SSF48150">
    <property type="entry name" value="DNA-glycosylase"/>
    <property type="match status" value="1"/>
</dbReference>
<protein>
    <recommendedName>
        <fullName evidence="2">DNA-3-methyladenine glycosylase I</fullName>
    </recommendedName>
</protein>
<organism evidence="1">
    <name type="scientific">marine sediment metagenome</name>
    <dbReference type="NCBI Taxonomy" id="412755"/>
    <lineage>
        <taxon>unclassified sequences</taxon>
        <taxon>metagenomes</taxon>
        <taxon>ecological metagenomes</taxon>
    </lineage>
</organism>
<dbReference type="InterPro" id="IPR011257">
    <property type="entry name" value="DNA_glycosylase"/>
</dbReference>
<sequence>MRYHDEEWGAPVHDDIKHFEFLLLESAQAGLSWKTVLMKRAHYREAYSNFDPAVVAKYDEEKVEELLENNSLE</sequence>
<dbReference type="AlphaFoldDB" id="X1L2D4"/>
<comment type="caution">
    <text evidence="1">The sequence shown here is derived from an EMBL/GenBank/DDBJ whole genome shotgun (WGS) entry which is preliminary data.</text>
</comment>
<gene>
    <name evidence="1" type="ORF">S03H2_62106</name>
</gene>
<accession>X1L2D4</accession>
<dbReference type="PANTHER" id="PTHR31116:SF29">
    <property type="entry name" value="DNA GLYCOSYLASE SUPERFAMILY PROTEIN"/>
    <property type="match status" value="1"/>
</dbReference>
<dbReference type="InterPro" id="IPR005019">
    <property type="entry name" value="Adenine_glyco"/>
</dbReference>
<dbReference type="PANTHER" id="PTHR31116">
    <property type="entry name" value="OS04G0501200 PROTEIN"/>
    <property type="match status" value="1"/>
</dbReference>
<name>X1L2D4_9ZZZZ</name>
<evidence type="ECO:0008006" key="2">
    <source>
        <dbReference type="Google" id="ProtNLM"/>
    </source>
</evidence>
<proteinExistence type="predicted"/>
<dbReference type="Pfam" id="PF03352">
    <property type="entry name" value="Adenine_glyco"/>
    <property type="match status" value="1"/>
</dbReference>
<evidence type="ECO:0000313" key="1">
    <source>
        <dbReference type="EMBL" id="GAH88353.1"/>
    </source>
</evidence>
<reference evidence="1" key="1">
    <citation type="journal article" date="2014" name="Front. Microbiol.">
        <title>High frequency of phylogenetically diverse reductive dehalogenase-homologous genes in deep subseafloor sedimentary metagenomes.</title>
        <authorList>
            <person name="Kawai M."/>
            <person name="Futagami T."/>
            <person name="Toyoda A."/>
            <person name="Takaki Y."/>
            <person name="Nishi S."/>
            <person name="Hori S."/>
            <person name="Arai W."/>
            <person name="Tsubouchi T."/>
            <person name="Morono Y."/>
            <person name="Uchiyama I."/>
            <person name="Ito T."/>
            <person name="Fujiyama A."/>
            <person name="Inagaki F."/>
            <person name="Takami H."/>
        </authorList>
    </citation>
    <scope>NUCLEOTIDE SEQUENCE</scope>
    <source>
        <strain evidence="1">Expedition CK06-06</strain>
    </source>
</reference>